<dbReference type="OrthoDB" id="329272at2759"/>
<name>A0A8H8U8L1_9HELO</name>
<dbReference type="SUPFAM" id="SSF55729">
    <property type="entry name" value="Acyl-CoA N-acyltransferases (Nat)"/>
    <property type="match status" value="1"/>
</dbReference>
<reference evidence="1 2" key="1">
    <citation type="submission" date="2018-05" db="EMBL/GenBank/DDBJ databases">
        <title>Genome sequencing and assembly of the regulated plant pathogen Lachnellula willkommii and related sister species for the development of diagnostic species identification markers.</title>
        <authorList>
            <person name="Giroux E."/>
            <person name="Bilodeau G."/>
        </authorList>
    </citation>
    <scope>NUCLEOTIDE SEQUENCE [LARGE SCALE GENOMIC DNA]</scope>
    <source>
        <strain evidence="1 2">CBS 197.66</strain>
    </source>
</reference>
<organism evidence="1 2">
    <name type="scientific">Lachnellula subtilissima</name>
    <dbReference type="NCBI Taxonomy" id="602034"/>
    <lineage>
        <taxon>Eukaryota</taxon>
        <taxon>Fungi</taxon>
        <taxon>Dikarya</taxon>
        <taxon>Ascomycota</taxon>
        <taxon>Pezizomycotina</taxon>
        <taxon>Leotiomycetes</taxon>
        <taxon>Helotiales</taxon>
        <taxon>Lachnaceae</taxon>
        <taxon>Lachnellula</taxon>
    </lineage>
</organism>
<dbReference type="EMBL" id="QGMJ01000529">
    <property type="protein sequence ID" value="TVY35395.1"/>
    <property type="molecule type" value="Genomic_DNA"/>
</dbReference>
<accession>A0A8H8U8L1</accession>
<dbReference type="InterPro" id="IPR016181">
    <property type="entry name" value="Acyl_CoA_acyltransferase"/>
</dbReference>
<feature type="non-terminal residue" evidence="1">
    <location>
        <position position="1"/>
    </location>
</feature>
<dbReference type="GO" id="GO:0006048">
    <property type="term" value="P:UDP-N-acetylglucosamine biosynthetic process"/>
    <property type="evidence" value="ECO:0007669"/>
    <property type="project" value="UniProtKB-UniPathway"/>
</dbReference>
<comment type="caution">
    <text evidence="1">The sequence shown here is derived from an EMBL/GenBank/DDBJ whole genome shotgun (WGS) entry which is preliminary data.</text>
</comment>
<dbReference type="UniPathway" id="UPA00113">
    <property type="reaction ID" value="UER00529"/>
</dbReference>
<dbReference type="Gene3D" id="3.40.630.30">
    <property type="match status" value="1"/>
</dbReference>
<proteinExistence type="predicted"/>
<evidence type="ECO:0000313" key="1">
    <source>
        <dbReference type="EMBL" id="TVY35395.1"/>
    </source>
</evidence>
<feature type="non-terminal residue" evidence="1">
    <location>
        <position position="193"/>
    </location>
</feature>
<protein>
    <submittedName>
        <fullName evidence="1">Uncharacterized protein</fullName>
    </submittedName>
</protein>
<gene>
    <name evidence="1" type="ORF">LSUB1_G008467</name>
</gene>
<keyword evidence="2" id="KW-1185">Reference proteome</keyword>
<evidence type="ECO:0000313" key="2">
    <source>
        <dbReference type="Proteomes" id="UP000462212"/>
    </source>
</evidence>
<dbReference type="AlphaFoldDB" id="A0A8H8U8L1"/>
<sequence>FLDALSVREKIFVGEQKAVPLTHHTDTNNARSYPQTLPPPKPIGTIRLIPSPHPAHPAPGSIYDASPGEEVPARSAEEVFFAADPIYETGKRTSFHDGEEPYVKLGRLCVVAEERGRRIADVLIQGSLEWARENPGAVARMCGDGGGEWRGLVCVHAQEGAVRMWERNGFVVDREMGGVGGGGKEAFGVVEEA</sequence>
<dbReference type="Proteomes" id="UP000462212">
    <property type="component" value="Unassembled WGS sequence"/>
</dbReference>